<protein>
    <submittedName>
        <fullName evidence="2">SCP2 sterol-binding domain-containing protein</fullName>
    </submittedName>
</protein>
<evidence type="ECO:0000313" key="3">
    <source>
        <dbReference type="Proteomes" id="UP000185109"/>
    </source>
</evidence>
<dbReference type="AlphaFoldDB" id="A0A1L5PF35"/>
<dbReference type="Gene3D" id="3.30.1050.10">
    <property type="entry name" value="SCP2 sterol-binding domain"/>
    <property type="match status" value="1"/>
</dbReference>
<reference evidence="2 3" key="1">
    <citation type="submission" date="2016-09" db="EMBL/GenBank/DDBJ databases">
        <title>The complete genome sequences of Rhizobium gallicum, symbiovars gallicum and phaseoli, symbionts associated to common bean (Phaseolus vulgaris).</title>
        <authorList>
            <person name="Bustos P."/>
            <person name="Santamaria R.I."/>
            <person name="Perez-Carrascal O.M."/>
            <person name="Juarez S."/>
            <person name="Lozano L."/>
            <person name="Martinez-Flores I."/>
            <person name="Martinez-Romero E."/>
            <person name="Cevallos M."/>
            <person name="Romero D."/>
            <person name="Davila G."/>
            <person name="Gonzalez V."/>
        </authorList>
    </citation>
    <scope>NUCLEOTIDE SEQUENCE [LARGE SCALE GENOMIC DNA]</scope>
    <source>
        <strain evidence="2 3">8C-3</strain>
        <plasmid evidence="3">Plasmid prsp8c3c</plasmid>
    </source>
</reference>
<organism evidence="2 3">
    <name type="scientific">Rhizobium etli 8C-3</name>
    <dbReference type="NCBI Taxonomy" id="538025"/>
    <lineage>
        <taxon>Bacteria</taxon>
        <taxon>Pseudomonadati</taxon>
        <taxon>Pseudomonadota</taxon>
        <taxon>Alphaproteobacteria</taxon>
        <taxon>Hyphomicrobiales</taxon>
        <taxon>Rhizobiaceae</taxon>
        <taxon>Rhizobium/Agrobacterium group</taxon>
        <taxon>Rhizobium</taxon>
    </lineage>
</organism>
<proteinExistence type="predicted"/>
<dbReference type="Pfam" id="PF02036">
    <property type="entry name" value="SCP2"/>
    <property type="match status" value="1"/>
</dbReference>
<dbReference type="InterPro" id="IPR003033">
    <property type="entry name" value="SCP2_sterol-bd_dom"/>
</dbReference>
<sequence length="168" mass="18662">MLFRPRLITSLHPVPLPLAQGVSAFLLRQILERHPGLFDRLGAFKEMRFAFVPIDLPFSFLVDPARKTIKAFRKRRPIAADATVEGPLTLLLALAEGRVDGDAVFFSRRLTVTGDMESVLALRNALDDCDIDITEIIARAGGPVHPMLKSLMVSIRKQALMSEGLSWN</sequence>
<gene>
    <name evidence="2" type="ORF">AM571_PC01063</name>
</gene>
<dbReference type="RefSeq" id="WP_074064616.1">
    <property type="nucleotide sequence ID" value="NZ_CP017244.1"/>
</dbReference>
<dbReference type="EMBL" id="CP017244">
    <property type="protein sequence ID" value="APO78798.1"/>
    <property type="molecule type" value="Genomic_DNA"/>
</dbReference>
<geneLocation type="plasmid" evidence="3">
    <name>prsp8c3c</name>
</geneLocation>
<evidence type="ECO:0000259" key="1">
    <source>
        <dbReference type="Pfam" id="PF02036"/>
    </source>
</evidence>
<dbReference type="SUPFAM" id="SSF55718">
    <property type="entry name" value="SCP-like"/>
    <property type="match status" value="1"/>
</dbReference>
<name>A0A1L5PF35_RHIET</name>
<dbReference type="Proteomes" id="UP000185109">
    <property type="component" value="Plasmid pRsp8C3c"/>
</dbReference>
<dbReference type="InterPro" id="IPR036527">
    <property type="entry name" value="SCP2_sterol-bd_dom_sf"/>
</dbReference>
<accession>A0A1L5PF35</accession>
<feature type="domain" description="SCP2" evidence="1">
    <location>
        <begin position="28"/>
        <end position="127"/>
    </location>
</feature>
<keyword evidence="2" id="KW-0614">Plasmid</keyword>
<evidence type="ECO:0000313" key="2">
    <source>
        <dbReference type="EMBL" id="APO78798.1"/>
    </source>
</evidence>